<feature type="compositionally biased region" description="Low complexity" evidence="2">
    <location>
        <begin position="225"/>
        <end position="248"/>
    </location>
</feature>
<evidence type="ECO:0008006" key="5">
    <source>
        <dbReference type="Google" id="ProtNLM"/>
    </source>
</evidence>
<comment type="similarity">
    <text evidence="1">Belongs to the PAL/histidase family.</text>
</comment>
<reference evidence="3" key="1">
    <citation type="submission" date="2020-01" db="EMBL/GenBank/DDBJ databases">
        <title>Development of genomics and gene disruption for Polysphondylium violaceum indicates a role for the polyketide synthase stlB in stalk morphogenesis.</title>
        <authorList>
            <person name="Narita B."/>
            <person name="Kawabe Y."/>
            <person name="Kin K."/>
            <person name="Saito T."/>
            <person name="Gibbs R."/>
            <person name="Kuspa A."/>
            <person name="Muzny D."/>
            <person name="Queller D."/>
            <person name="Richards S."/>
            <person name="Strassman J."/>
            <person name="Sucgang R."/>
            <person name="Worley K."/>
            <person name="Schaap P."/>
        </authorList>
    </citation>
    <scope>NUCLEOTIDE SEQUENCE</scope>
    <source>
        <strain evidence="3">QSvi11</strain>
    </source>
</reference>
<dbReference type="EMBL" id="AJWJ01000460">
    <property type="protein sequence ID" value="KAF2070675.1"/>
    <property type="molecule type" value="Genomic_DNA"/>
</dbReference>
<dbReference type="SUPFAM" id="SSF48557">
    <property type="entry name" value="L-aspartase-like"/>
    <property type="match status" value="1"/>
</dbReference>
<feature type="compositionally biased region" description="Polar residues" evidence="2">
    <location>
        <begin position="201"/>
        <end position="214"/>
    </location>
</feature>
<dbReference type="AlphaFoldDB" id="A0A8J4PMG4"/>
<keyword evidence="4" id="KW-1185">Reference proteome</keyword>
<protein>
    <recommendedName>
        <fullName evidence="5">Histidine ammonia-lyase</fullName>
    </recommendedName>
</protein>
<evidence type="ECO:0000313" key="4">
    <source>
        <dbReference type="Proteomes" id="UP000695562"/>
    </source>
</evidence>
<gene>
    <name evidence="3" type="ORF">CYY_008001</name>
</gene>
<feature type="region of interest" description="Disordered" evidence="2">
    <location>
        <begin position="54"/>
        <end position="97"/>
    </location>
</feature>
<dbReference type="InterPro" id="IPR008948">
    <property type="entry name" value="L-Aspartase-like"/>
</dbReference>
<dbReference type="OrthoDB" id="10051290at2759"/>
<dbReference type="Pfam" id="PF00221">
    <property type="entry name" value="Lyase_aromatic"/>
    <property type="match status" value="1"/>
</dbReference>
<sequence length="578" mass="63171">MDHEIILSSNNLTIKQVSLFASKKIKFTISEKAIDKIKEKRNIIIERLGENQSWPSTKAEQANEKSNINNNNSSSNSNSSTSSKSGSNSGEKESTSTDVIMNQQGTLIPILHEQLLINNSSVIGNQYLSDKVTRAALLIQLNLFCSGNSGVALDVVIWLAKRLNEDNLPLAIDGCSLGVSDQVALAQMSLPLIGKTIPLPNGNQPPIESENINKVPSLFPPPSSSPSSDQGSSSGSTNNNNTTTTTTNIKERSQTSIQLSMKESLSLINSNSITLAQGAILLNDINTLMGGLDVSACFALEAFRGNLNSINSIVAKVHNQTGQVQCNNNLQNIMNFSKLWDHSESRFHQDPLSFRCISQIHGAAYSAYDWCHNIYEKEINLSVDNPLISSEDYNLYSNGNIDTSLLALSMDTLRSALCKCLKISGERLIKLPWKPFGNIPPSTNANHFNNHSLIVNLCKLAASSIGKCCQLASPTLNLYGGYQLDEGFEDTAPSTPLSIENTKLLLEEGWKIITIEIIISIFCIKQREISSSSLGFGLRSLYNNIIPLIPLNQSVDNPIVFDTRKIESLIKTHISDNT</sequence>
<dbReference type="InterPro" id="IPR024083">
    <property type="entry name" value="Fumarase/histidase_N"/>
</dbReference>
<comment type="caution">
    <text evidence="3">The sequence shown here is derived from an EMBL/GenBank/DDBJ whole genome shotgun (WGS) entry which is preliminary data.</text>
</comment>
<accession>A0A8J4PMG4</accession>
<dbReference type="GO" id="GO:0003824">
    <property type="term" value="F:catalytic activity"/>
    <property type="evidence" value="ECO:0007669"/>
    <property type="project" value="InterPro"/>
</dbReference>
<name>A0A8J4PMG4_9MYCE</name>
<evidence type="ECO:0000313" key="3">
    <source>
        <dbReference type="EMBL" id="KAF2070675.1"/>
    </source>
</evidence>
<feature type="region of interest" description="Disordered" evidence="2">
    <location>
        <begin position="201"/>
        <end position="255"/>
    </location>
</feature>
<organism evidence="3 4">
    <name type="scientific">Polysphondylium violaceum</name>
    <dbReference type="NCBI Taxonomy" id="133409"/>
    <lineage>
        <taxon>Eukaryota</taxon>
        <taxon>Amoebozoa</taxon>
        <taxon>Evosea</taxon>
        <taxon>Eumycetozoa</taxon>
        <taxon>Dictyostelia</taxon>
        <taxon>Dictyosteliales</taxon>
        <taxon>Dictyosteliaceae</taxon>
        <taxon>Polysphondylium</taxon>
    </lineage>
</organism>
<dbReference type="Proteomes" id="UP000695562">
    <property type="component" value="Unassembled WGS sequence"/>
</dbReference>
<dbReference type="InterPro" id="IPR001106">
    <property type="entry name" value="Aromatic_Lyase"/>
</dbReference>
<feature type="compositionally biased region" description="Low complexity" evidence="2">
    <location>
        <begin position="64"/>
        <end position="89"/>
    </location>
</feature>
<proteinExistence type="inferred from homology"/>
<dbReference type="Gene3D" id="1.10.275.10">
    <property type="entry name" value="Fumarase/aspartase (N-terminal domain)"/>
    <property type="match status" value="1"/>
</dbReference>
<dbReference type="PANTHER" id="PTHR10362">
    <property type="entry name" value="HISTIDINE AMMONIA-LYASE"/>
    <property type="match status" value="1"/>
</dbReference>
<evidence type="ECO:0000256" key="1">
    <source>
        <dbReference type="ARBA" id="ARBA00007238"/>
    </source>
</evidence>
<dbReference type="Gene3D" id="1.20.200.10">
    <property type="entry name" value="Fumarase/aspartase (Central domain)"/>
    <property type="match status" value="1"/>
</dbReference>
<evidence type="ECO:0000256" key="2">
    <source>
        <dbReference type="SAM" id="MobiDB-lite"/>
    </source>
</evidence>